<feature type="chain" id="PRO_5035307041" description="Secreted protein" evidence="1">
    <location>
        <begin position="28"/>
        <end position="102"/>
    </location>
</feature>
<keyword evidence="3" id="KW-1185">Reference proteome</keyword>
<reference evidence="2" key="1">
    <citation type="submission" date="2021-06" db="EMBL/GenBank/DDBJ databases">
        <authorList>
            <person name="Hodson N. C."/>
            <person name="Mongue J. A."/>
            <person name="Jaron S. K."/>
        </authorList>
    </citation>
    <scope>NUCLEOTIDE SEQUENCE</scope>
</reference>
<sequence>MMSIAGTSSIFLTAFTLLLSLPLTCLGQQKRARIDLKLVDGICGQYAAFETTKLLQPPFKKSVSSLYGEVRWQSCELKLQTALQALDCFTVFKMTSENEKEE</sequence>
<dbReference type="AlphaFoldDB" id="A0A8J2KEC0"/>
<organism evidence="2 3">
    <name type="scientific">Allacma fusca</name>
    <dbReference type="NCBI Taxonomy" id="39272"/>
    <lineage>
        <taxon>Eukaryota</taxon>
        <taxon>Metazoa</taxon>
        <taxon>Ecdysozoa</taxon>
        <taxon>Arthropoda</taxon>
        <taxon>Hexapoda</taxon>
        <taxon>Collembola</taxon>
        <taxon>Symphypleona</taxon>
        <taxon>Sminthuridae</taxon>
        <taxon>Allacma</taxon>
    </lineage>
</organism>
<proteinExistence type="predicted"/>
<feature type="signal peptide" evidence="1">
    <location>
        <begin position="1"/>
        <end position="27"/>
    </location>
</feature>
<evidence type="ECO:0008006" key="4">
    <source>
        <dbReference type="Google" id="ProtNLM"/>
    </source>
</evidence>
<evidence type="ECO:0000313" key="3">
    <source>
        <dbReference type="Proteomes" id="UP000708208"/>
    </source>
</evidence>
<dbReference type="EMBL" id="CAJVCH010293334">
    <property type="protein sequence ID" value="CAG7785300.1"/>
    <property type="molecule type" value="Genomic_DNA"/>
</dbReference>
<keyword evidence="1" id="KW-0732">Signal</keyword>
<gene>
    <name evidence="2" type="ORF">AFUS01_LOCUS23932</name>
</gene>
<evidence type="ECO:0000256" key="1">
    <source>
        <dbReference type="SAM" id="SignalP"/>
    </source>
</evidence>
<name>A0A8J2KEC0_9HEXA</name>
<accession>A0A8J2KEC0</accession>
<protein>
    <recommendedName>
        <fullName evidence="4">Secreted protein</fullName>
    </recommendedName>
</protein>
<dbReference type="Proteomes" id="UP000708208">
    <property type="component" value="Unassembled WGS sequence"/>
</dbReference>
<comment type="caution">
    <text evidence="2">The sequence shown here is derived from an EMBL/GenBank/DDBJ whole genome shotgun (WGS) entry which is preliminary data.</text>
</comment>
<evidence type="ECO:0000313" key="2">
    <source>
        <dbReference type="EMBL" id="CAG7785300.1"/>
    </source>
</evidence>